<dbReference type="InterPro" id="IPR036361">
    <property type="entry name" value="SAP_dom_sf"/>
</dbReference>
<sequence length="894" mass="99028">MVVSSTGLHHEIDFCIQEMERLKVTELKSVSRSIGLSLSGRKADLQDRLRAYLKNSCRVGAIDPWRPKAILLLIEKARQNDPLPTYETVWEELRSGIPQHHPVATGHLPPSSLGVTGQDHQGALTMQSPKTRLALQFSESPFYKLKRLLNGSPKFASKNTGRGVCSYKFSMTLDELAILRKGPQFKLYMFCGVLDPLERRGDAPIQFPHPNDIRLNNETVKDNVRGLKNRLGTAKPADLTPYLKPGSAENHLQLTYAFTKEDHLVYCYLVEVIPPPKILEEVLRHPKIVKPATLQYLKESLSEDEDEDLVTTSTVMTLQCPISYCRMRYPSKSVHCRHLQCFDALWFIESQQQIPTWHCPVCQKALKVEDLAVCEFVEEIIKKCDEDVEQVEISRDGSWKPIFEDETPAPREQNKIQVKSENGQSLNSALEQTSDESEGGQNTGSRDKSQQNDPVVISLDSDDESMGSPDPAVPRAPAPVSHSSSNKDAPQVPSEREKTGDRSKISVERDNTLGNIYGTYMDSHAEPQRSLDPRRVNSTPSTDRNTDTADSPGHDRTPSSSSFINRQHPVPNILGKTPLNNNSGARKEIQTGNGDDTQSDDSRSPSPAGNAQSRHQRSQRELGDLNLPLLNCPPHNANIDTSRLPDSDRSGGSNSHESISLAPYRPSTSVNNTLPPIRLDRRNQRDDNNLLGLGGDSNQIALQQDATKHYTIPQNLPPVDNENSVNGFRRHSTAWQGAGNDNELNAVAKQVSSPAILNTISTQHQVPMPAPVNGHSTGARNPETQLPLPPPLPPIPQSFNRVTTAIKETEIPSTRYRKPMVSPFIPKKTYVNMLPQKRQVSTDSVNKVNGKGPNTQSGQTSNTDESLTPVSPPPPTLANSEANELDFIDLTSDE</sequence>
<dbReference type="Pfam" id="PF02891">
    <property type="entry name" value="zf-MIZ"/>
    <property type="match status" value="1"/>
</dbReference>
<dbReference type="FunFam" id="3.30.40.10:FF:000247">
    <property type="entry name" value="Uncharacterized protein, isoform B"/>
    <property type="match status" value="1"/>
</dbReference>
<reference evidence="17" key="1">
    <citation type="submission" date="2016-03" db="EMBL/GenBank/DDBJ databases">
        <authorList>
            <person name="Devillers Hugo."/>
        </authorList>
    </citation>
    <scope>NUCLEOTIDE SEQUENCE [LARGE SCALE GENOMIC DNA]</scope>
</reference>
<dbReference type="PANTHER" id="PTHR10782:SF4">
    <property type="entry name" value="TONALLI, ISOFORM E"/>
    <property type="match status" value="1"/>
</dbReference>
<dbReference type="Pfam" id="PF14324">
    <property type="entry name" value="PINIT"/>
    <property type="match status" value="1"/>
</dbReference>
<feature type="compositionally biased region" description="Polar residues" evidence="12">
    <location>
        <begin position="604"/>
        <end position="613"/>
    </location>
</feature>
<feature type="domain" description="SP-RING-type" evidence="14">
    <location>
        <begin position="305"/>
        <end position="390"/>
    </location>
</feature>
<feature type="compositionally biased region" description="Polar residues" evidence="12">
    <location>
        <begin position="578"/>
        <end position="596"/>
    </location>
</feature>
<evidence type="ECO:0000256" key="6">
    <source>
        <dbReference type="ARBA" id="ARBA00022771"/>
    </source>
</evidence>
<proteinExistence type="inferred from homology"/>
<dbReference type="GO" id="GO:0061665">
    <property type="term" value="F:SUMO ligase activity"/>
    <property type="evidence" value="ECO:0007669"/>
    <property type="project" value="TreeGrafter"/>
</dbReference>
<evidence type="ECO:0000256" key="2">
    <source>
        <dbReference type="ARBA" id="ARBA00004718"/>
    </source>
</evidence>
<evidence type="ECO:0000259" key="15">
    <source>
        <dbReference type="PROSITE" id="PS51466"/>
    </source>
</evidence>
<dbReference type="PROSITE" id="PS51044">
    <property type="entry name" value="ZF_SP_RING"/>
    <property type="match status" value="1"/>
</dbReference>
<feature type="region of interest" description="Disordered" evidence="12">
    <location>
        <begin position="835"/>
        <end position="894"/>
    </location>
</feature>
<accession>A0A1G4JEY6</accession>
<keyword evidence="17" id="KW-1185">Reference proteome</keyword>
<dbReference type="AlphaFoldDB" id="A0A1G4JEY6"/>
<evidence type="ECO:0000256" key="12">
    <source>
        <dbReference type="SAM" id="MobiDB-lite"/>
    </source>
</evidence>
<dbReference type="OrthoDB" id="28127at2759"/>
<dbReference type="SUPFAM" id="SSF68906">
    <property type="entry name" value="SAP domain"/>
    <property type="match status" value="1"/>
</dbReference>
<feature type="domain" description="PINIT" evidence="15">
    <location>
        <begin position="125"/>
        <end position="273"/>
    </location>
</feature>
<dbReference type="GO" id="GO:0008270">
    <property type="term" value="F:zinc ion binding"/>
    <property type="evidence" value="ECO:0007669"/>
    <property type="project" value="UniProtKB-KW"/>
</dbReference>
<dbReference type="UniPathway" id="UPA00886"/>
<dbReference type="PANTHER" id="PTHR10782">
    <property type="entry name" value="ZINC FINGER MIZ DOMAIN-CONTAINING PROTEIN"/>
    <property type="match status" value="1"/>
</dbReference>
<dbReference type="Pfam" id="PF02037">
    <property type="entry name" value="SAP"/>
    <property type="match status" value="1"/>
</dbReference>
<dbReference type="Gene3D" id="2.60.120.780">
    <property type="entry name" value="PINIT domain"/>
    <property type="match status" value="1"/>
</dbReference>
<feature type="region of interest" description="Disordered" evidence="12">
    <location>
        <begin position="399"/>
        <end position="685"/>
    </location>
</feature>
<feature type="compositionally biased region" description="Polar residues" evidence="12">
    <location>
        <begin position="774"/>
        <end position="784"/>
    </location>
</feature>
<keyword evidence="4" id="KW-0808">Transferase</keyword>
<dbReference type="InterPro" id="IPR004181">
    <property type="entry name" value="Znf_MIZ"/>
</dbReference>
<evidence type="ECO:0000256" key="7">
    <source>
        <dbReference type="ARBA" id="ARBA00022786"/>
    </source>
</evidence>
<evidence type="ECO:0000259" key="14">
    <source>
        <dbReference type="PROSITE" id="PS51044"/>
    </source>
</evidence>
<feature type="compositionally biased region" description="Polar residues" evidence="12">
    <location>
        <begin position="838"/>
        <end position="865"/>
    </location>
</feature>
<dbReference type="PROSITE" id="PS50800">
    <property type="entry name" value="SAP"/>
    <property type="match status" value="1"/>
</dbReference>
<dbReference type="EMBL" id="LT598448">
    <property type="protein sequence ID" value="SCU88801.1"/>
    <property type="molecule type" value="Genomic_DNA"/>
</dbReference>
<feature type="domain" description="SAP" evidence="13">
    <location>
        <begin position="19"/>
        <end position="53"/>
    </location>
</feature>
<dbReference type="Gene3D" id="1.10.720.30">
    <property type="entry name" value="SAP domain"/>
    <property type="match status" value="1"/>
</dbReference>
<evidence type="ECO:0000256" key="11">
    <source>
        <dbReference type="PROSITE-ProRule" id="PRU00452"/>
    </source>
</evidence>
<comment type="subcellular location">
    <subcellularLocation>
        <location evidence="1">Nucleus</location>
    </subcellularLocation>
</comment>
<evidence type="ECO:0000256" key="5">
    <source>
        <dbReference type="ARBA" id="ARBA00022723"/>
    </source>
</evidence>
<evidence type="ECO:0000256" key="1">
    <source>
        <dbReference type="ARBA" id="ARBA00004123"/>
    </source>
</evidence>
<evidence type="ECO:0000256" key="8">
    <source>
        <dbReference type="ARBA" id="ARBA00022833"/>
    </source>
</evidence>
<feature type="compositionally biased region" description="Pro residues" evidence="12">
    <location>
        <begin position="787"/>
        <end position="796"/>
    </location>
</feature>
<organism evidence="16 17">
    <name type="scientific">Lachancea nothofagi CBS 11611</name>
    <dbReference type="NCBI Taxonomy" id="1266666"/>
    <lineage>
        <taxon>Eukaryota</taxon>
        <taxon>Fungi</taxon>
        <taxon>Dikarya</taxon>
        <taxon>Ascomycota</taxon>
        <taxon>Saccharomycotina</taxon>
        <taxon>Saccharomycetes</taxon>
        <taxon>Saccharomycetales</taxon>
        <taxon>Saccharomycetaceae</taxon>
        <taxon>Lachancea</taxon>
    </lineage>
</organism>
<dbReference type="InterPro" id="IPR013083">
    <property type="entry name" value="Znf_RING/FYVE/PHD"/>
</dbReference>
<protein>
    <recommendedName>
        <fullName evidence="10">E3 SUMO-protein transferase SIZ2</fullName>
    </recommendedName>
</protein>
<evidence type="ECO:0000313" key="16">
    <source>
        <dbReference type="EMBL" id="SCU88801.1"/>
    </source>
</evidence>
<evidence type="ECO:0000256" key="9">
    <source>
        <dbReference type="ARBA" id="ARBA00023242"/>
    </source>
</evidence>
<dbReference type="InterPro" id="IPR003034">
    <property type="entry name" value="SAP_dom"/>
</dbReference>
<feature type="compositionally biased region" description="Basic and acidic residues" evidence="12">
    <location>
        <begin position="523"/>
        <end position="535"/>
    </location>
</feature>
<comment type="similarity">
    <text evidence="3">Belongs to the PIAS family.</text>
</comment>
<feature type="compositionally biased region" description="Basic and acidic residues" evidence="12">
    <location>
        <begin position="544"/>
        <end position="557"/>
    </location>
</feature>
<keyword evidence="6 11" id="KW-0863">Zinc-finger</keyword>
<dbReference type="InterPro" id="IPR023321">
    <property type="entry name" value="PINIT"/>
</dbReference>
<dbReference type="GO" id="GO:0000785">
    <property type="term" value="C:chromatin"/>
    <property type="evidence" value="ECO:0007669"/>
    <property type="project" value="TreeGrafter"/>
</dbReference>
<dbReference type="Proteomes" id="UP000189911">
    <property type="component" value="Chromosome D"/>
</dbReference>
<evidence type="ECO:0000256" key="4">
    <source>
        <dbReference type="ARBA" id="ARBA00022679"/>
    </source>
</evidence>
<evidence type="ECO:0000259" key="13">
    <source>
        <dbReference type="PROSITE" id="PS50800"/>
    </source>
</evidence>
<keyword evidence="9" id="KW-0539">Nucleus</keyword>
<evidence type="ECO:0000313" key="17">
    <source>
        <dbReference type="Proteomes" id="UP000189911"/>
    </source>
</evidence>
<gene>
    <name evidence="16" type="ORF">LANO_0D03114G</name>
</gene>
<dbReference type="GO" id="GO:1990683">
    <property type="term" value="P:DNA double-strand break attachment to nuclear envelope"/>
    <property type="evidence" value="ECO:0007669"/>
    <property type="project" value="UniProtKB-ARBA"/>
</dbReference>
<keyword evidence="8" id="KW-0862">Zinc</keyword>
<dbReference type="InterPro" id="IPR038654">
    <property type="entry name" value="PINIT_sf"/>
</dbReference>
<feature type="compositionally biased region" description="Acidic residues" evidence="12">
    <location>
        <begin position="883"/>
        <end position="894"/>
    </location>
</feature>
<name>A0A1G4JEY6_9SACH</name>
<feature type="region of interest" description="Disordered" evidence="12">
    <location>
        <begin position="768"/>
        <end position="796"/>
    </location>
</feature>
<dbReference type="Gene3D" id="3.30.40.10">
    <property type="entry name" value="Zinc/RING finger domain, C3HC4 (zinc finger)"/>
    <property type="match status" value="1"/>
</dbReference>
<feature type="compositionally biased region" description="Polar residues" evidence="12">
    <location>
        <begin position="415"/>
        <end position="432"/>
    </location>
</feature>
<keyword evidence="7" id="KW-0833">Ubl conjugation pathway</keyword>
<feature type="compositionally biased region" description="Basic and acidic residues" evidence="12">
    <location>
        <begin position="494"/>
        <end position="511"/>
    </location>
</feature>
<dbReference type="GO" id="GO:0007059">
    <property type="term" value="P:chromosome segregation"/>
    <property type="evidence" value="ECO:0007669"/>
    <property type="project" value="UniProtKB-ARBA"/>
</dbReference>
<dbReference type="GO" id="GO:0016925">
    <property type="term" value="P:protein sumoylation"/>
    <property type="evidence" value="ECO:0007669"/>
    <property type="project" value="UniProtKB-UniPathway"/>
</dbReference>
<comment type="pathway">
    <text evidence="2">Protein modification; protein sumoylation.</text>
</comment>
<dbReference type="GO" id="GO:0005634">
    <property type="term" value="C:nucleus"/>
    <property type="evidence" value="ECO:0007669"/>
    <property type="project" value="UniProtKB-SubCell"/>
</dbReference>
<feature type="compositionally biased region" description="Low complexity" evidence="12">
    <location>
        <begin position="625"/>
        <end position="638"/>
    </location>
</feature>
<dbReference type="PROSITE" id="PS51466">
    <property type="entry name" value="PINIT"/>
    <property type="match status" value="1"/>
</dbReference>
<keyword evidence="5" id="KW-0479">Metal-binding</keyword>
<dbReference type="SMART" id="SM00513">
    <property type="entry name" value="SAP"/>
    <property type="match status" value="1"/>
</dbReference>
<evidence type="ECO:0000256" key="3">
    <source>
        <dbReference type="ARBA" id="ARBA00005383"/>
    </source>
</evidence>
<evidence type="ECO:0000256" key="10">
    <source>
        <dbReference type="ARBA" id="ARBA00083459"/>
    </source>
</evidence>